<organism evidence="15 16">
    <name type="scientific">Bifidobacterium parmae</name>
    <dbReference type="NCBI Taxonomy" id="361854"/>
    <lineage>
        <taxon>Bacteria</taxon>
        <taxon>Bacillati</taxon>
        <taxon>Actinomycetota</taxon>
        <taxon>Actinomycetes</taxon>
        <taxon>Bifidobacteriales</taxon>
        <taxon>Bifidobacteriaceae</taxon>
        <taxon>Bifidobacterium</taxon>
    </lineage>
</organism>
<reference evidence="15 16" key="1">
    <citation type="submission" date="2017-07" db="EMBL/GenBank/DDBJ databases">
        <title>Bifidobacterium novel species.</title>
        <authorList>
            <person name="Lugli G.A."/>
            <person name="Milani C."/>
            <person name="Duranti S."/>
            <person name="Mangifesta M."/>
        </authorList>
    </citation>
    <scope>NUCLEOTIDE SEQUENCE [LARGE SCALE GENOMIC DNA]</scope>
    <source>
        <strain evidence="15 16">77</strain>
    </source>
</reference>
<dbReference type="Gene3D" id="3.30.1130.10">
    <property type="match status" value="1"/>
</dbReference>
<evidence type="ECO:0000256" key="7">
    <source>
        <dbReference type="ARBA" id="ARBA00022679"/>
    </source>
</evidence>
<dbReference type="NCBIfam" id="TIGR00525">
    <property type="entry name" value="folB"/>
    <property type="match status" value="1"/>
</dbReference>
<dbReference type="SUPFAM" id="SSF55620">
    <property type="entry name" value="Tetrahydrobiopterin biosynthesis enzymes-like"/>
    <property type="match status" value="1"/>
</dbReference>
<dbReference type="EC" id="2.7.6.3" evidence="13"/>
<dbReference type="AlphaFoldDB" id="A0A2N5J6F4"/>
<keyword evidence="16" id="KW-1185">Reference proteome</keyword>
<keyword evidence="8" id="KW-0547">Nucleotide-binding</keyword>
<comment type="pathway">
    <text evidence="3 13">Cofactor biosynthesis; tetrahydrofolate biosynthesis; 2-amino-4-hydroxy-6-hydroxymethyl-7,8-dihydropteridine diphosphate from 7,8-dihydroneopterin triphosphate: step 3/4.</text>
</comment>
<sequence length="554" mass="57444">MDTITLTGVRANGTHGVLDFEHERAQPFVVDATLHLDLAAAGRSDALGDTVDYGRAAKAIVAVIEGDHVDLIERLAQDIADRLLAIDPIRTVDVTVHKPHAPITVPFDDVAVSITRSRDAAGTGAADGAGAATPDAAARRVVIALGGNQGDVAATMRDAVRRIDALDGTQITGVSPLYRTAAWGMADGTPDFLNAVVEATTTLDARTLLDALQRIEADHGRTRETHWSSRTLDLDIIDYDGVESDAPDLTLPHPRAWQRAFVLVPWAALDPHADLPGMHGGPVNELAEGLLAEADGDEPPVELVAHDWMSGGVLPDGAGIGSRTDKAVSDGTLDAASSCGMHAWQATGKAVSDGTPGVMADASADGGNASDDAVNGAVSGVGNGAVNGAADDLADGATVPLKAVISMDSTSTDAERLFREAIVAIDGLPGTQVDGISPLYHVSSFDGPDAMSAVIQIETKLGARALIAALGDIEHAHDGTIDLDLVDMEHVTADEPDCRVPWPSAKRHASVLAPWMDMDPNATLDGDPVSFLLAMAPDAGMVGMLSDNWIIGAK</sequence>
<evidence type="ECO:0000256" key="2">
    <source>
        <dbReference type="ARBA" id="ARBA00001353"/>
    </source>
</evidence>
<gene>
    <name evidence="15" type="ORF">Uis4E_0136</name>
</gene>
<dbReference type="GO" id="GO:0005524">
    <property type="term" value="F:ATP binding"/>
    <property type="evidence" value="ECO:0007669"/>
    <property type="project" value="UniProtKB-KW"/>
</dbReference>
<dbReference type="InterPro" id="IPR006156">
    <property type="entry name" value="Dihydroneopterin_aldolase"/>
</dbReference>
<feature type="domain" description="Dihydroneopterin aldolase/epimerase" evidence="14">
    <location>
        <begin position="4"/>
        <end position="116"/>
    </location>
</feature>
<comment type="similarity">
    <text evidence="6">In the N-terminal section; belongs to the DHNA family.</text>
</comment>
<dbReference type="GO" id="GO:0046654">
    <property type="term" value="P:tetrahydrofolate biosynthetic process"/>
    <property type="evidence" value="ECO:0007669"/>
    <property type="project" value="UniProtKB-UniRule"/>
</dbReference>
<dbReference type="CDD" id="cd00534">
    <property type="entry name" value="DHNA_DHNTPE"/>
    <property type="match status" value="1"/>
</dbReference>
<evidence type="ECO:0000256" key="1">
    <source>
        <dbReference type="ARBA" id="ARBA00000198"/>
    </source>
</evidence>
<dbReference type="PANTHER" id="PTHR43071">
    <property type="entry name" value="2-AMINO-4-HYDROXY-6-HYDROXYMETHYLDIHYDROPTERIDINE PYROPHOSPHOKINASE"/>
    <property type="match status" value="1"/>
</dbReference>
<dbReference type="PANTHER" id="PTHR43071:SF1">
    <property type="entry name" value="2-AMINO-4-HYDROXY-6-HYDROXYMETHYLDIHYDROPTERIDINE PYROPHOSPHOKINASE"/>
    <property type="match status" value="1"/>
</dbReference>
<dbReference type="UniPathway" id="UPA00077">
    <property type="reaction ID" value="UER00154"/>
</dbReference>
<evidence type="ECO:0000256" key="6">
    <source>
        <dbReference type="ARBA" id="ARBA00009640"/>
    </source>
</evidence>
<dbReference type="CDD" id="cd00483">
    <property type="entry name" value="HPPK"/>
    <property type="match status" value="1"/>
</dbReference>
<dbReference type="SUPFAM" id="SSF55083">
    <property type="entry name" value="6-hydroxymethyl-7,8-dihydropterin pyrophosphokinase, HPPK"/>
    <property type="match status" value="2"/>
</dbReference>
<evidence type="ECO:0000256" key="13">
    <source>
        <dbReference type="RuleBase" id="RU362079"/>
    </source>
</evidence>
<keyword evidence="10" id="KW-0067">ATP-binding</keyword>
<name>A0A2N5J6F4_9BIFI</name>
<dbReference type="InterPro" id="IPR006157">
    <property type="entry name" value="FolB_dom"/>
</dbReference>
<dbReference type="GO" id="GO:0003848">
    <property type="term" value="F:2-amino-4-hydroxy-6-hydroxymethyldihydropteridine diphosphokinase activity"/>
    <property type="evidence" value="ECO:0007669"/>
    <property type="project" value="UniProtKB-EC"/>
</dbReference>
<dbReference type="EC" id="4.1.2.25" evidence="13"/>
<dbReference type="GO" id="GO:0046656">
    <property type="term" value="P:folic acid biosynthetic process"/>
    <property type="evidence" value="ECO:0007669"/>
    <property type="project" value="UniProtKB-UniRule"/>
</dbReference>
<evidence type="ECO:0000256" key="3">
    <source>
        <dbReference type="ARBA" id="ARBA00005013"/>
    </source>
</evidence>
<keyword evidence="11 13" id="KW-0289">Folate biosynthesis</keyword>
<dbReference type="GO" id="GO:0016301">
    <property type="term" value="F:kinase activity"/>
    <property type="evidence" value="ECO:0007669"/>
    <property type="project" value="UniProtKB-KW"/>
</dbReference>
<evidence type="ECO:0000259" key="14">
    <source>
        <dbReference type="SMART" id="SM00905"/>
    </source>
</evidence>
<comment type="similarity">
    <text evidence="5 13">Belongs to the DHNA family.</text>
</comment>
<keyword evidence="12 13" id="KW-0456">Lyase</keyword>
<evidence type="ECO:0000256" key="12">
    <source>
        <dbReference type="ARBA" id="ARBA00023239"/>
    </source>
</evidence>
<evidence type="ECO:0000256" key="4">
    <source>
        <dbReference type="ARBA" id="ARBA00005051"/>
    </source>
</evidence>
<dbReference type="RefSeq" id="WP_101621333.1">
    <property type="nucleotide sequence ID" value="NZ_NMWT01000001.1"/>
</dbReference>
<dbReference type="InterPro" id="IPR000550">
    <property type="entry name" value="Hppk"/>
</dbReference>
<evidence type="ECO:0000256" key="10">
    <source>
        <dbReference type="ARBA" id="ARBA00022840"/>
    </source>
</evidence>
<evidence type="ECO:0000256" key="9">
    <source>
        <dbReference type="ARBA" id="ARBA00022777"/>
    </source>
</evidence>
<dbReference type="Gene3D" id="3.30.70.560">
    <property type="entry name" value="7,8-Dihydro-6-hydroxymethylpterin-pyrophosphokinase HPPK"/>
    <property type="match status" value="2"/>
</dbReference>
<dbReference type="FunFam" id="3.30.1130.10:FF:000003">
    <property type="entry name" value="7,8-dihydroneopterin aldolase"/>
    <property type="match status" value="1"/>
</dbReference>
<evidence type="ECO:0000256" key="11">
    <source>
        <dbReference type="ARBA" id="ARBA00022909"/>
    </source>
</evidence>
<evidence type="ECO:0000313" key="15">
    <source>
        <dbReference type="EMBL" id="PLS29795.1"/>
    </source>
</evidence>
<dbReference type="GO" id="GO:0004150">
    <property type="term" value="F:dihydroneopterin aldolase activity"/>
    <property type="evidence" value="ECO:0007669"/>
    <property type="project" value="UniProtKB-UniRule"/>
</dbReference>
<evidence type="ECO:0000256" key="8">
    <source>
        <dbReference type="ARBA" id="ARBA00022741"/>
    </source>
</evidence>
<dbReference type="InterPro" id="IPR035907">
    <property type="entry name" value="Hppk_sf"/>
</dbReference>
<dbReference type="EMBL" id="NMWT01000001">
    <property type="protein sequence ID" value="PLS29795.1"/>
    <property type="molecule type" value="Genomic_DNA"/>
</dbReference>
<evidence type="ECO:0000256" key="5">
    <source>
        <dbReference type="ARBA" id="ARBA00005708"/>
    </source>
</evidence>
<dbReference type="SMART" id="SM00905">
    <property type="entry name" value="FolB"/>
    <property type="match status" value="1"/>
</dbReference>
<protein>
    <recommendedName>
        <fullName evidence="13">Bifunctional folate synthesis protein</fullName>
    </recommendedName>
    <domain>
        <recommendedName>
            <fullName evidence="13">Dihydroneopterin aldolase</fullName>
            <shortName evidence="13">DHNA</shortName>
            <ecNumber evidence="13">4.1.2.25</ecNumber>
        </recommendedName>
        <alternativeName>
            <fullName evidence="13">7,8-dihydroneopterin aldolase</fullName>
        </alternativeName>
    </domain>
    <domain>
        <recommendedName>
            <fullName evidence="13">2-amino-4-hydroxy-6-hydroxymethyldihydropteridine pyrophosphokinase</fullName>
            <ecNumber evidence="13">2.7.6.3</ecNumber>
        </recommendedName>
        <alternativeName>
            <fullName evidence="13">6-hydroxymethyl-7,8-dihydropterin pyrophosphokinase</fullName>
            <shortName evidence="13">PPPK</shortName>
        </alternativeName>
        <alternativeName>
            <fullName evidence="13">7,8-dihydro-6-hydroxymethylpterin pyrophosphokinase</fullName>
            <shortName evidence="13">HPPK</shortName>
        </alternativeName>
    </domain>
</protein>
<evidence type="ECO:0000313" key="16">
    <source>
        <dbReference type="Proteomes" id="UP000235034"/>
    </source>
</evidence>
<dbReference type="OrthoDB" id="9808041at2"/>
<dbReference type="NCBIfam" id="TIGR01498">
    <property type="entry name" value="folK"/>
    <property type="match status" value="1"/>
</dbReference>
<dbReference type="NCBIfam" id="TIGR00526">
    <property type="entry name" value="folB_dom"/>
    <property type="match status" value="1"/>
</dbReference>
<proteinExistence type="inferred from homology"/>
<comment type="catalytic activity">
    <reaction evidence="2 13">
        <text>7,8-dihydroneopterin = 6-hydroxymethyl-7,8-dihydropterin + glycolaldehyde</text>
        <dbReference type="Rhea" id="RHEA:10540"/>
        <dbReference type="ChEBI" id="CHEBI:17001"/>
        <dbReference type="ChEBI" id="CHEBI:17071"/>
        <dbReference type="ChEBI" id="CHEBI:44841"/>
        <dbReference type="EC" id="4.1.2.25"/>
    </reaction>
</comment>
<comment type="caution">
    <text evidence="15">The sequence shown here is derived from an EMBL/GenBank/DDBJ whole genome shotgun (WGS) entry which is preliminary data.</text>
</comment>
<dbReference type="Proteomes" id="UP000235034">
    <property type="component" value="Unassembled WGS sequence"/>
</dbReference>
<comment type="function">
    <text evidence="13">Catalyzes the conversion of 7,8-dihydroneopterin to 6-hydroxymethyl-7,8-dihydropterin.</text>
</comment>
<dbReference type="InterPro" id="IPR043133">
    <property type="entry name" value="GTP-CH-I_C/QueF"/>
</dbReference>
<accession>A0A2N5J6F4</accession>
<comment type="pathway">
    <text evidence="4">Cofactor biosynthesis; tetrahydrofolate biosynthesis; 2-amino-4-hydroxy-6-hydroxymethyl-7,8-dihydropteridine diphosphate from 7,8-dihydroneopterin triphosphate: step 4/4.</text>
</comment>
<keyword evidence="9 15" id="KW-0418">Kinase</keyword>
<dbReference type="Pfam" id="PF01288">
    <property type="entry name" value="HPPK"/>
    <property type="match status" value="2"/>
</dbReference>
<dbReference type="Pfam" id="PF02152">
    <property type="entry name" value="FolB"/>
    <property type="match status" value="1"/>
</dbReference>
<keyword evidence="7" id="KW-0808">Transferase</keyword>
<comment type="catalytic activity">
    <reaction evidence="1">
        <text>6-hydroxymethyl-7,8-dihydropterin + ATP = (7,8-dihydropterin-6-yl)methyl diphosphate + AMP + H(+)</text>
        <dbReference type="Rhea" id="RHEA:11412"/>
        <dbReference type="ChEBI" id="CHEBI:15378"/>
        <dbReference type="ChEBI" id="CHEBI:30616"/>
        <dbReference type="ChEBI" id="CHEBI:44841"/>
        <dbReference type="ChEBI" id="CHEBI:72950"/>
        <dbReference type="ChEBI" id="CHEBI:456215"/>
        <dbReference type="EC" id="2.7.6.3"/>
    </reaction>
</comment>